<dbReference type="GO" id="GO:0000278">
    <property type="term" value="P:mitotic cell cycle"/>
    <property type="evidence" value="ECO:0007669"/>
    <property type="project" value="TreeGrafter"/>
</dbReference>
<sequence length="76" mass="8146">MRASRAWPLLSRPSVGCLTSLLWYHGHLSGPNAEKLLSARDEPGTFLVRESLSKPGDFVLSVAPSGVSAPLVSQED</sequence>
<reference evidence="6" key="2">
    <citation type="submission" date="2025-09" db="UniProtKB">
        <authorList>
            <consortium name="Ensembl"/>
        </authorList>
    </citation>
    <scope>IDENTIFICATION</scope>
</reference>
<dbReference type="AlphaFoldDB" id="A0A3B4B5C4"/>
<dbReference type="InterPro" id="IPR052123">
    <property type="entry name" value="Non-rcpt_Tyr_Phosphatase"/>
</dbReference>
<evidence type="ECO:0000256" key="4">
    <source>
        <dbReference type="PROSITE-ProRule" id="PRU00191"/>
    </source>
</evidence>
<dbReference type="GO" id="GO:0030154">
    <property type="term" value="P:cell differentiation"/>
    <property type="evidence" value="ECO:0007669"/>
    <property type="project" value="TreeGrafter"/>
</dbReference>
<dbReference type="Proteomes" id="UP000261520">
    <property type="component" value="Unplaced"/>
</dbReference>
<dbReference type="PROSITE" id="PS50001">
    <property type="entry name" value="SH2"/>
    <property type="match status" value="1"/>
</dbReference>
<evidence type="ECO:0000256" key="1">
    <source>
        <dbReference type="ARBA" id="ARBA00013064"/>
    </source>
</evidence>
<dbReference type="SUPFAM" id="SSF55550">
    <property type="entry name" value="SH2 domain"/>
    <property type="match status" value="1"/>
</dbReference>
<evidence type="ECO:0000313" key="6">
    <source>
        <dbReference type="Ensembl" id="ENSPMGP00000023761.1"/>
    </source>
</evidence>
<dbReference type="PRINTS" id="PR00401">
    <property type="entry name" value="SH2DOMAIN"/>
</dbReference>
<keyword evidence="7" id="KW-1185">Reference proteome</keyword>
<organism evidence="6 7">
    <name type="scientific">Periophthalmus magnuspinnatus</name>
    <dbReference type="NCBI Taxonomy" id="409849"/>
    <lineage>
        <taxon>Eukaryota</taxon>
        <taxon>Metazoa</taxon>
        <taxon>Chordata</taxon>
        <taxon>Craniata</taxon>
        <taxon>Vertebrata</taxon>
        <taxon>Euteleostomi</taxon>
        <taxon>Actinopterygii</taxon>
        <taxon>Neopterygii</taxon>
        <taxon>Teleostei</taxon>
        <taxon>Neoteleostei</taxon>
        <taxon>Acanthomorphata</taxon>
        <taxon>Gobiaria</taxon>
        <taxon>Gobiiformes</taxon>
        <taxon>Gobioidei</taxon>
        <taxon>Gobiidae</taxon>
        <taxon>Oxudercinae</taxon>
        <taxon>Periophthalmus</taxon>
    </lineage>
</organism>
<dbReference type="GO" id="GO:0005737">
    <property type="term" value="C:cytoplasm"/>
    <property type="evidence" value="ECO:0007669"/>
    <property type="project" value="TreeGrafter"/>
</dbReference>
<reference evidence="6" key="1">
    <citation type="submission" date="2025-08" db="UniProtKB">
        <authorList>
            <consortium name="Ensembl"/>
        </authorList>
    </citation>
    <scope>IDENTIFICATION</scope>
</reference>
<evidence type="ECO:0000256" key="3">
    <source>
        <dbReference type="ARBA" id="ARBA00022912"/>
    </source>
</evidence>
<keyword evidence="2" id="KW-0378">Hydrolase</keyword>
<dbReference type="PANTHER" id="PTHR46257:SF4">
    <property type="entry name" value="TYROSINE-PROTEIN PHOSPHATASE NON-RECEPTOR TYPE 6"/>
    <property type="match status" value="1"/>
</dbReference>
<proteinExistence type="predicted"/>
<dbReference type="PANTHER" id="PTHR46257">
    <property type="entry name" value="TYROSINE-PROTEIN PHOSPHATASE CORKSCREW"/>
    <property type="match status" value="1"/>
</dbReference>
<dbReference type="GO" id="GO:0001784">
    <property type="term" value="F:phosphotyrosine residue binding"/>
    <property type="evidence" value="ECO:0007669"/>
    <property type="project" value="TreeGrafter"/>
</dbReference>
<dbReference type="EC" id="3.1.3.48" evidence="1"/>
<dbReference type="GO" id="GO:0035556">
    <property type="term" value="P:intracellular signal transduction"/>
    <property type="evidence" value="ECO:0007669"/>
    <property type="project" value="TreeGrafter"/>
</dbReference>
<feature type="domain" description="SH2" evidence="5">
    <location>
        <begin position="23"/>
        <end position="76"/>
    </location>
</feature>
<dbReference type="Pfam" id="PF00017">
    <property type="entry name" value="SH2"/>
    <property type="match status" value="1"/>
</dbReference>
<name>A0A3B4B5C4_9GOBI</name>
<evidence type="ECO:0000256" key="2">
    <source>
        <dbReference type="ARBA" id="ARBA00022801"/>
    </source>
</evidence>
<dbReference type="STRING" id="409849.ENSPMGP00000023761"/>
<keyword evidence="3" id="KW-0904">Protein phosphatase</keyword>
<dbReference type="Ensembl" id="ENSPMGT00000025316.1">
    <property type="protein sequence ID" value="ENSPMGP00000023761.1"/>
    <property type="gene ID" value="ENSPMGG00000019221.1"/>
</dbReference>
<accession>A0A3B4B5C4</accession>
<evidence type="ECO:0000259" key="5">
    <source>
        <dbReference type="PROSITE" id="PS50001"/>
    </source>
</evidence>
<keyword evidence="4" id="KW-0727">SH2 domain</keyword>
<dbReference type="Gene3D" id="3.30.505.10">
    <property type="entry name" value="SH2 domain"/>
    <property type="match status" value="1"/>
</dbReference>
<dbReference type="InterPro" id="IPR036860">
    <property type="entry name" value="SH2_dom_sf"/>
</dbReference>
<dbReference type="InterPro" id="IPR000980">
    <property type="entry name" value="SH2"/>
</dbReference>
<dbReference type="GO" id="GO:0004726">
    <property type="term" value="F:non-membrane spanning protein tyrosine phosphatase activity"/>
    <property type="evidence" value="ECO:0007669"/>
    <property type="project" value="TreeGrafter"/>
</dbReference>
<evidence type="ECO:0000313" key="7">
    <source>
        <dbReference type="Proteomes" id="UP000261520"/>
    </source>
</evidence>
<protein>
    <recommendedName>
        <fullName evidence="1">protein-tyrosine-phosphatase</fullName>
        <ecNumber evidence="1">3.1.3.48</ecNumber>
    </recommendedName>
</protein>